<gene>
    <name evidence="1" type="ORF">MM415B07220_0001</name>
</gene>
<reference evidence="1" key="1">
    <citation type="submission" date="2020-03" db="EMBL/GenBank/DDBJ databases">
        <title>The deep terrestrial virosphere.</title>
        <authorList>
            <person name="Holmfeldt K."/>
            <person name="Nilsson E."/>
            <person name="Simone D."/>
            <person name="Lopez-Fernandez M."/>
            <person name="Wu X."/>
            <person name="de Brujin I."/>
            <person name="Lundin D."/>
            <person name="Andersson A."/>
            <person name="Bertilsson S."/>
            <person name="Dopson M."/>
        </authorList>
    </citation>
    <scope>NUCLEOTIDE SEQUENCE</scope>
    <source>
        <strain evidence="1">MM415B07220</strain>
    </source>
</reference>
<organism evidence="1">
    <name type="scientific">viral metagenome</name>
    <dbReference type="NCBI Taxonomy" id="1070528"/>
    <lineage>
        <taxon>unclassified sequences</taxon>
        <taxon>metagenomes</taxon>
        <taxon>organismal metagenomes</taxon>
    </lineage>
</organism>
<protein>
    <submittedName>
        <fullName evidence="1">Uncharacterized protein</fullName>
    </submittedName>
</protein>
<evidence type="ECO:0000313" key="1">
    <source>
        <dbReference type="EMBL" id="QJA96852.1"/>
    </source>
</evidence>
<name>A0A6M3LTP4_9ZZZZ</name>
<sequence>MAKGVYLSVELIESKAFHSLTGTSKEILLHFLLKRTFAKKKINGKRPCTNHDRINFAYTEARKKGFSQKRFTRSIDDLLAKGFISVVHPGGGFEKDKAVYSLLTEDGTSNKWALWHSGTVFERRQKDSIPRGFCNPKKV</sequence>
<dbReference type="EMBL" id="MT143440">
    <property type="protein sequence ID" value="QJA96852.1"/>
    <property type="molecule type" value="Genomic_DNA"/>
</dbReference>
<accession>A0A6M3LTP4</accession>
<proteinExistence type="predicted"/>
<dbReference type="AlphaFoldDB" id="A0A6M3LTP4"/>